<dbReference type="CDD" id="cd04179">
    <property type="entry name" value="DPM_DPG-synthase_like"/>
    <property type="match status" value="1"/>
</dbReference>
<protein>
    <submittedName>
        <fullName evidence="2">Glycosyltransferase family 2 protein</fullName>
    </submittedName>
</protein>
<dbReference type="RefSeq" id="WP_187068363.1">
    <property type="nucleotide sequence ID" value="NZ_JACRVF010000005.1"/>
</dbReference>
<dbReference type="Proteomes" id="UP000603640">
    <property type="component" value="Unassembled WGS sequence"/>
</dbReference>
<dbReference type="PANTHER" id="PTHR48090:SF7">
    <property type="entry name" value="RFBJ PROTEIN"/>
    <property type="match status" value="1"/>
</dbReference>
<evidence type="ECO:0000313" key="3">
    <source>
        <dbReference type="Proteomes" id="UP000603640"/>
    </source>
</evidence>
<dbReference type="PANTHER" id="PTHR48090">
    <property type="entry name" value="UNDECAPRENYL-PHOSPHATE 4-DEOXY-4-FORMAMIDO-L-ARABINOSE TRANSFERASE-RELATED"/>
    <property type="match status" value="1"/>
</dbReference>
<feature type="domain" description="Glycosyltransferase 2-like" evidence="1">
    <location>
        <begin position="6"/>
        <end position="142"/>
    </location>
</feature>
<evidence type="ECO:0000313" key="2">
    <source>
        <dbReference type="EMBL" id="MBC5994331.1"/>
    </source>
</evidence>
<dbReference type="InterPro" id="IPR001173">
    <property type="entry name" value="Glyco_trans_2-like"/>
</dbReference>
<reference evidence="2" key="1">
    <citation type="submission" date="2020-08" db="EMBL/GenBank/DDBJ databases">
        <title>Pontibacter sp. SD6 16S ribosomal RNA gene Genome sequencing and assembly.</title>
        <authorList>
            <person name="Kang M."/>
        </authorList>
    </citation>
    <scope>NUCLEOTIDE SEQUENCE</scope>
    <source>
        <strain evidence="2">SD6</strain>
    </source>
</reference>
<accession>A0A923SL03</accession>
<dbReference type="InterPro" id="IPR050256">
    <property type="entry name" value="Glycosyltransferase_2"/>
</dbReference>
<dbReference type="EMBL" id="JACRVF010000005">
    <property type="protein sequence ID" value="MBC5994331.1"/>
    <property type="molecule type" value="Genomic_DNA"/>
</dbReference>
<dbReference type="AlphaFoldDB" id="A0A923SL03"/>
<sequence>MPLINVIIPAYNEEKSIAKVVQDIPKDFVADVIVVNNNSTDATAATAAAAGATVLHEPRPGYGNACLKGIAFAAAKPQATRPDIIVFLDGDYSDYPEEITKVVQPILEGLADMVIGSRALGQREAGAMMPQQIFGNWLATTLLRWFYGARFTDLGPFRAIKLQTLLNLDMRDCTYGWTVEMQAKAAKYKVRYTEVPVTYRKRIGFSKVSGTVKGTVMAGYKIILTIFKVRF</sequence>
<dbReference type="Pfam" id="PF00535">
    <property type="entry name" value="Glycos_transf_2"/>
    <property type="match status" value="1"/>
</dbReference>
<dbReference type="SUPFAM" id="SSF53448">
    <property type="entry name" value="Nucleotide-diphospho-sugar transferases"/>
    <property type="match status" value="1"/>
</dbReference>
<keyword evidence="3" id="KW-1185">Reference proteome</keyword>
<dbReference type="InterPro" id="IPR029044">
    <property type="entry name" value="Nucleotide-diphossugar_trans"/>
</dbReference>
<evidence type="ECO:0000259" key="1">
    <source>
        <dbReference type="Pfam" id="PF00535"/>
    </source>
</evidence>
<name>A0A923SL03_9BACT</name>
<organism evidence="2 3">
    <name type="scientific">Pontibacter cellulosilyticus</name>
    <dbReference type="NCBI Taxonomy" id="1720253"/>
    <lineage>
        <taxon>Bacteria</taxon>
        <taxon>Pseudomonadati</taxon>
        <taxon>Bacteroidota</taxon>
        <taxon>Cytophagia</taxon>
        <taxon>Cytophagales</taxon>
        <taxon>Hymenobacteraceae</taxon>
        <taxon>Pontibacter</taxon>
    </lineage>
</organism>
<gene>
    <name evidence="2" type="ORF">H8S84_15895</name>
</gene>
<proteinExistence type="predicted"/>
<dbReference type="Gene3D" id="3.90.550.10">
    <property type="entry name" value="Spore Coat Polysaccharide Biosynthesis Protein SpsA, Chain A"/>
    <property type="match status" value="1"/>
</dbReference>
<comment type="caution">
    <text evidence="2">The sequence shown here is derived from an EMBL/GenBank/DDBJ whole genome shotgun (WGS) entry which is preliminary data.</text>
</comment>